<name>A0A4S3JMN5_9EURO</name>
<proteinExistence type="predicted"/>
<gene>
    <name evidence="2" type="ORF">EYZ11_004544</name>
</gene>
<reference evidence="2 3" key="1">
    <citation type="submission" date="2019-03" db="EMBL/GenBank/DDBJ databases">
        <title>The genome sequence of a newly discovered highly antifungal drug resistant Aspergillus species, Aspergillus tanneri NIH 1004.</title>
        <authorList>
            <person name="Mounaud S."/>
            <person name="Singh I."/>
            <person name="Joardar V."/>
            <person name="Pakala S."/>
            <person name="Pakala S."/>
            <person name="Venepally P."/>
            <person name="Hoover J."/>
            <person name="Nierman W."/>
            <person name="Chung J."/>
            <person name="Losada L."/>
        </authorList>
    </citation>
    <scope>NUCLEOTIDE SEQUENCE [LARGE SCALE GENOMIC DNA]</scope>
    <source>
        <strain evidence="2 3">NIH1004</strain>
    </source>
</reference>
<organism evidence="2 3">
    <name type="scientific">Aspergillus tanneri</name>
    <dbReference type="NCBI Taxonomy" id="1220188"/>
    <lineage>
        <taxon>Eukaryota</taxon>
        <taxon>Fungi</taxon>
        <taxon>Dikarya</taxon>
        <taxon>Ascomycota</taxon>
        <taxon>Pezizomycotina</taxon>
        <taxon>Eurotiomycetes</taxon>
        <taxon>Eurotiomycetidae</taxon>
        <taxon>Eurotiales</taxon>
        <taxon>Aspergillaceae</taxon>
        <taxon>Aspergillus</taxon>
        <taxon>Aspergillus subgen. Circumdati</taxon>
    </lineage>
</organism>
<dbReference type="Proteomes" id="UP000308092">
    <property type="component" value="Unassembled WGS sequence"/>
</dbReference>
<dbReference type="VEuPathDB" id="FungiDB:EYZ11_004544"/>
<evidence type="ECO:0000313" key="2">
    <source>
        <dbReference type="EMBL" id="THC95997.1"/>
    </source>
</evidence>
<comment type="caution">
    <text evidence="2">The sequence shown here is derived from an EMBL/GenBank/DDBJ whole genome shotgun (WGS) entry which is preliminary data.</text>
</comment>
<dbReference type="AlphaFoldDB" id="A0A4S3JMN5"/>
<evidence type="ECO:0000256" key="1">
    <source>
        <dbReference type="SAM" id="MobiDB-lite"/>
    </source>
</evidence>
<evidence type="ECO:0000313" key="3">
    <source>
        <dbReference type="Proteomes" id="UP000308092"/>
    </source>
</evidence>
<accession>A0A4S3JMN5</accession>
<keyword evidence="3" id="KW-1185">Reference proteome</keyword>
<sequence length="80" mass="9346">MGRLKDMSQKKSIPNRHRRFSPQDVQNDGLSSRQHFLQAIMTTRSSYYDDKTDRVDRAKSASPWYHGSPGHVQLVHFMRA</sequence>
<feature type="compositionally biased region" description="Polar residues" evidence="1">
    <location>
        <begin position="23"/>
        <end position="32"/>
    </location>
</feature>
<dbReference type="EMBL" id="SOSA01000133">
    <property type="protein sequence ID" value="THC95997.1"/>
    <property type="molecule type" value="Genomic_DNA"/>
</dbReference>
<feature type="region of interest" description="Disordered" evidence="1">
    <location>
        <begin position="1"/>
        <end position="32"/>
    </location>
</feature>
<protein>
    <submittedName>
        <fullName evidence="2">Uncharacterized protein</fullName>
    </submittedName>
</protein>